<dbReference type="EMBL" id="ODYU01007321">
    <property type="protein sequence ID" value="SOQ49996.1"/>
    <property type="molecule type" value="Genomic_DNA"/>
</dbReference>
<reference evidence="1" key="1">
    <citation type="submission" date="2016-07" db="EMBL/GenBank/DDBJ databases">
        <authorList>
            <person name="Bretaudeau A."/>
        </authorList>
    </citation>
    <scope>NUCLEOTIDE SEQUENCE</scope>
    <source>
        <strain evidence="1">Rice</strain>
        <tissue evidence="1">Whole body</tissue>
    </source>
</reference>
<proteinExistence type="predicted"/>
<dbReference type="AlphaFoldDB" id="A0A2H1WAL3"/>
<sequence length="336" mass="38812">MAQSKQQSIIKQMWVTNKSLQVRWLCELRSSHFHIPWWDGFKMANYLEMASSTDSEWIEVLCKEYQREVREYARWPVLLLQSNARRLVWAISGVLGVAARGVPGSSCRLLEHYLSRKIEQFFQQSRNTEEWDAYKNRLAARFILLAVSCIQLTAKMQDLMAPLTATLVRSSLMKEGIDLSREDIVAMEFHVFRAVDFTLPLWTSLEISEFLATQVGLVKRSILEAVGLITNITEFYRDELELQMKGWLTRNPAGTPVTTAPQRPSPDSVTIHNLHMCAGVVLATARYFRSQFPDLVHRMAILIRTIPDYIQAISDYVLNNVIEDTYVPTLKKRRLR</sequence>
<dbReference type="GO" id="GO:0007131">
    <property type="term" value="P:reciprocal meiotic recombination"/>
    <property type="evidence" value="ECO:0007669"/>
    <property type="project" value="TreeGrafter"/>
</dbReference>
<evidence type="ECO:0000313" key="1">
    <source>
        <dbReference type="EMBL" id="SOQ49996.1"/>
    </source>
</evidence>
<organism evidence="1">
    <name type="scientific">Spodoptera frugiperda</name>
    <name type="common">Fall armyworm</name>
    <dbReference type="NCBI Taxonomy" id="7108"/>
    <lineage>
        <taxon>Eukaryota</taxon>
        <taxon>Metazoa</taxon>
        <taxon>Ecdysozoa</taxon>
        <taxon>Arthropoda</taxon>
        <taxon>Hexapoda</taxon>
        <taxon>Insecta</taxon>
        <taxon>Pterygota</taxon>
        <taxon>Neoptera</taxon>
        <taxon>Endopterygota</taxon>
        <taxon>Lepidoptera</taxon>
        <taxon>Glossata</taxon>
        <taxon>Ditrysia</taxon>
        <taxon>Noctuoidea</taxon>
        <taxon>Noctuidae</taxon>
        <taxon>Amphipyrinae</taxon>
        <taxon>Spodoptera</taxon>
    </lineage>
</organism>
<dbReference type="InterPro" id="IPR036915">
    <property type="entry name" value="Cyclin-like_sf"/>
</dbReference>
<protein>
    <submittedName>
        <fullName evidence="1">SFRICE_033525</fullName>
    </submittedName>
</protein>
<gene>
    <name evidence="1" type="ORF">SFRICE_033525</name>
</gene>
<dbReference type="PANTHER" id="PTHR21615:SF2">
    <property type="entry name" value="CYCLIN N-TERMINAL DOMAIN-CONTAINING PROTEIN 1"/>
    <property type="match status" value="1"/>
</dbReference>
<name>A0A2H1WAL3_SPOFR</name>
<accession>A0A2H1WAL3</accession>
<dbReference type="PANTHER" id="PTHR21615">
    <property type="entry name" value="CYCLIN N-TERMINAL DOMAIN-CONTAINING PROTEIN 1"/>
    <property type="match status" value="1"/>
</dbReference>
<dbReference type="SUPFAM" id="SSF47954">
    <property type="entry name" value="Cyclin-like"/>
    <property type="match status" value="1"/>
</dbReference>
<dbReference type="GO" id="GO:0035861">
    <property type="term" value="C:site of double-strand break"/>
    <property type="evidence" value="ECO:0007669"/>
    <property type="project" value="TreeGrafter"/>
</dbReference>